<evidence type="ECO:0000313" key="7">
    <source>
        <dbReference type="Proteomes" id="UP000294555"/>
    </source>
</evidence>
<dbReference type="InterPro" id="IPR050166">
    <property type="entry name" value="ABC_transporter_ATP-bind"/>
</dbReference>
<dbReference type="SMART" id="SM00382">
    <property type="entry name" value="AAA"/>
    <property type="match status" value="1"/>
</dbReference>
<feature type="domain" description="ABC transporter" evidence="5">
    <location>
        <begin position="2"/>
        <end position="241"/>
    </location>
</feature>
<organism evidence="6 7">
    <name type="scientific">Sodalis ligni</name>
    <dbReference type="NCBI Taxonomy" id="2697027"/>
    <lineage>
        <taxon>Bacteria</taxon>
        <taxon>Pseudomonadati</taxon>
        <taxon>Pseudomonadota</taxon>
        <taxon>Gammaproteobacteria</taxon>
        <taxon>Enterobacterales</taxon>
        <taxon>Bruguierivoracaceae</taxon>
        <taxon>Sodalis</taxon>
    </lineage>
</organism>
<keyword evidence="3" id="KW-0547">Nucleotide-binding</keyword>
<dbReference type="GO" id="GO:0016887">
    <property type="term" value="F:ATP hydrolysis activity"/>
    <property type="evidence" value="ECO:0007669"/>
    <property type="project" value="InterPro"/>
</dbReference>
<dbReference type="PROSITE" id="PS50893">
    <property type="entry name" value="ABC_TRANSPORTER_2"/>
    <property type="match status" value="1"/>
</dbReference>
<keyword evidence="4 6" id="KW-0067">ATP-binding</keyword>
<comment type="caution">
    <text evidence="6">The sequence shown here is derived from an EMBL/GenBank/DDBJ whole genome shotgun (WGS) entry which is preliminary data.</text>
</comment>
<accession>A0A4R1NGV6</accession>
<dbReference type="RefSeq" id="WP_207917978.1">
    <property type="nucleotide sequence ID" value="NZ_SJOI01000001.1"/>
</dbReference>
<dbReference type="EMBL" id="SJOI01000001">
    <property type="protein sequence ID" value="TCL06209.1"/>
    <property type="molecule type" value="Genomic_DNA"/>
</dbReference>
<dbReference type="PANTHER" id="PTHR42788">
    <property type="entry name" value="TAURINE IMPORT ATP-BINDING PROTEIN-RELATED"/>
    <property type="match status" value="1"/>
</dbReference>
<dbReference type="PROSITE" id="PS00211">
    <property type="entry name" value="ABC_TRANSPORTER_1"/>
    <property type="match status" value="1"/>
</dbReference>
<evidence type="ECO:0000256" key="3">
    <source>
        <dbReference type="ARBA" id="ARBA00022741"/>
    </source>
</evidence>
<dbReference type="Proteomes" id="UP000294555">
    <property type="component" value="Unassembled WGS sequence"/>
</dbReference>
<proteinExistence type="inferred from homology"/>
<dbReference type="InterPro" id="IPR027417">
    <property type="entry name" value="P-loop_NTPase"/>
</dbReference>
<dbReference type="InterPro" id="IPR003593">
    <property type="entry name" value="AAA+_ATPase"/>
</dbReference>
<evidence type="ECO:0000256" key="2">
    <source>
        <dbReference type="ARBA" id="ARBA00022448"/>
    </source>
</evidence>
<sequence>MVQLDNMLEVHHIKKHYQTKNGPVYAIGDISFKVEKSEFLVIVGSSGAGKTTLLRILAGLIEPTSGEIVFRGQPVVGPPRAFAVVFQDYVRSLYPWFSVHRNVELPLVNLISDRAERRSLVDQMLERVGLRSQAHKHPQELSGGQQQRVAIARALAYRPEVLIMDEPFASLDAQTRSDLEDLMLQLKRDSGMTVIFVTHDVDEAVYMGDRILVLSRSPSTIATTVATSLPLPRDQITTKALPAFSAARTAVLTAIREQSSA</sequence>
<dbReference type="CDD" id="cd03293">
    <property type="entry name" value="ABC_NrtD_SsuB_transporters"/>
    <property type="match status" value="1"/>
</dbReference>
<evidence type="ECO:0000313" key="6">
    <source>
        <dbReference type="EMBL" id="TCL06209.1"/>
    </source>
</evidence>
<gene>
    <name evidence="6" type="ORF">EZJ58_4444</name>
</gene>
<dbReference type="SUPFAM" id="SSF52540">
    <property type="entry name" value="P-loop containing nucleoside triphosphate hydrolases"/>
    <property type="match status" value="1"/>
</dbReference>
<protein>
    <submittedName>
        <fullName evidence="6">NitT/TauT family transport system ATP-binding protein</fullName>
    </submittedName>
</protein>
<keyword evidence="2" id="KW-0813">Transport</keyword>
<evidence type="ECO:0000256" key="1">
    <source>
        <dbReference type="ARBA" id="ARBA00005417"/>
    </source>
</evidence>
<dbReference type="Pfam" id="PF00005">
    <property type="entry name" value="ABC_tran"/>
    <property type="match status" value="1"/>
</dbReference>
<keyword evidence="7" id="KW-1185">Reference proteome</keyword>
<dbReference type="InterPro" id="IPR003439">
    <property type="entry name" value="ABC_transporter-like_ATP-bd"/>
</dbReference>
<dbReference type="GO" id="GO:0005524">
    <property type="term" value="F:ATP binding"/>
    <property type="evidence" value="ECO:0007669"/>
    <property type="project" value="UniProtKB-KW"/>
</dbReference>
<name>A0A4R1NGV6_9GAMM</name>
<dbReference type="PANTHER" id="PTHR42788:SF13">
    <property type="entry name" value="ALIPHATIC SULFONATES IMPORT ATP-BINDING PROTEIN SSUB"/>
    <property type="match status" value="1"/>
</dbReference>
<dbReference type="AlphaFoldDB" id="A0A4R1NGV6"/>
<dbReference type="InterPro" id="IPR017871">
    <property type="entry name" value="ABC_transporter-like_CS"/>
</dbReference>
<reference evidence="6 7" key="1">
    <citation type="submission" date="2019-02" db="EMBL/GenBank/DDBJ databases">
        <title>Investigation of anaerobic lignin degradation for improved lignocellulosic biofuels.</title>
        <authorList>
            <person name="Deangelis K."/>
        </authorList>
    </citation>
    <scope>NUCLEOTIDE SEQUENCE [LARGE SCALE GENOMIC DNA]</scope>
    <source>
        <strain evidence="6 7">159R</strain>
    </source>
</reference>
<dbReference type="Gene3D" id="3.40.50.300">
    <property type="entry name" value="P-loop containing nucleotide triphosphate hydrolases"/>
    <property type="match status" value="1"/>
</dbReference>
<evidence type="ECO:0000256" key="4">
    <source>
        <dbReference type="ARBA" id="ARBA00022840"/>
    </source>
</evidence>
<evidence type="ECO:0000259" key="5">
    <source>
        <dbReference type="PROSITE" id="PS50893"/>
    </source>
</evidence>
<comment type="similarity">
    <text evidence="1">Belongs to the ABC transporter superfamily.</text>
</comment>